<feature type="compositionally biased region" description="Low complexity" evidence="1">
    <location>
        <begin position="500"/>
        <end position="518"/>
    </location>
</feature>
<organism evidence="2 3">
    <name type="scientific">Suillus discolor</name>
    <dbReference type="NCBI Taxonomy" id="1912936"/>
    <lineage>
        <taxon>Eukaryota</taxon>
        <taxon>Fungi</taxon>
        <taxon>Dikarya</taxon>
        <taxon>Basidiomycota</taxon>
        <taxon>Agaricomycotina</taxon>
        <taxon>Agaricomycetes</taxon>
        <taxon>Agaricomycetidae</taxon>
        <taxon>Boletales</taxon>
        <taxon>Suillineae</taxon>
        <taxon>Suillaceae</taxon>
        <taxon>Suillus</taxon>
    </lineage>
</organism>
<feature type="compositionally biased region" description="Basic and acidic residues" evidence="1">
    <location>
        <begin position="798"/>
        <end position="813"/>
    </location>
</feature>
<dbReference type="RefSeq" id="XP_041287683.1">
    <property type="nucleotide sequence ID" value="XM_041442204.1"/>
</dbReference>
<keyword evidence="3" id="KW-1185">Reference proteome</keyword>
<gene>
    <name evidence="2" type="ORF">F5147DRAFT_778895</name>
</gene>
<evidence type="ECO:0000313" key="3">
    <source>
        <dbReference type="Proteomes" id="UP000823399"/>
    </source>
</evidence>
<feature type="region of interest" description="Disordered" evidence="1">
    <location>
        <begin position="703"/>
        <end position="722"/>
    </location>
</feature>
<dbReference type="GeneID" id="64704463"/>
<dbReference type="EMBL" id="JABBWM010000077">
    <property type="protein sequence ID" value="KAG2094870.1"/>
    <property type="molecule type" value="Genomic_DNA"/>
</dbReference>
<feature type="region of interest" description="Disordered" evidence="1">
    <location>
        <begin position="266"/>
        <end position="285"/>
    </location>
</feature>
<evidence type="ECO:0000256" key="1">
    <source>
        <dbReference type="SAM" id="MobiDB-lite"/>
    </source>
</evidence>
<feature type="compositionally biased region" description="Low complexity" evidence="1">
    <location>
        <begin position="475"/>
        <end position="490"/>
    </location>
</feature>
<proteinExistence type="predicted"/>
<comment type="caution">
    <text evidence="2">The sequence shown here is derived from an EMBL/GenBank/DDBJ whole genome shotgun (WGS) entry which is preliminary data.</text>
</comment>
<feature type="compositionally biased region" description="Basic residues" evidence="1">
    <location>
        <begin position="814"/>
        <end position="827"/>
    </location>
</feature>
<feature type="region of interest" description="Disordered" evidence="1">
    <location>
        <begin position="760"/>
        <end position="827"/>
    </location>
</feature>
<feature type="compositionally biased region" description="Acidic residues" evidence="1">
    <location>
        <begin position="522"/>
        <end position="531"/>
    </location>
</feature>
<protein>
    <submittedName>
        <fullName evidence="2">Uncharacterized protein</fullName>
    </submittedName>
</protein>
<feature type="compositionally biased region" description="Acidic residues" evidence="1">
    <location>
        <begin position="266"/>
        <end position="280"/>
    </location>
</feature>
<dbReference type="Proteomes" id="UP000823399">
    <property type="component" value="Unassembled WGS sequence"/>
</dbReference>
<feature type="region of interest" description="Disordered" evidence="1">
    <location>
        <begin position="437"/>
        <end position="557"/>
    </location>
</feature>
<feature type="compositionally biased region" description="Basic and acidic residues" evidence="1">
    <location>
        <begin position="760"/>
        <end position="790"/>
    </location>
</feature>
<name>A0A9P7JPG6_9AGAM</name>
<sequence length="827" mass="92812">MDKWYESFEGILAIHQDKFVTASAPTRQSILKTIHDQIVTKHKSLEDPAALLKPLRKAIRRYYLQFLTDEDDIQAEGEFLEDEQDNEALGVSPEEREMAARPKDAAFYKKEITDWDVAQKLFKQEIDDYDKEEQSKLGGKHLIKFCTGHARDWFNNMTPAQREEVEDVKEKWNREGAPAEAQAMYRKRNLKRVLDDFTEQIRRTMGCQVVMLVSHKKKSDQTLSVVVHESKPLNGKKVFTQSSRGNKEWTSDGFTKFAEWSKSEFYPEDSDGVSDNEDDKDDTKDKLPELVLDKTGYAKLPSHAGINAKGQQELVQQIFHASYSELMSVRSALMGLKVGWVEVFTDSTKPVPWREVVAKPSLYLDLECLPKGFLLRDPSHLRADDITKLWDHWEVRRAAKQRLIIFLAGKLADMSKESLQNAVPYKGDKKVYVEISQENEDDTSAKPPTTRTKGPAGTKAASSASASTCPTPRTKGPAGTKAASSASASTPPTPRMKGPAGTKAASSALASTRLAPSTISPADDDSSEDDLATTSFAGRTTGPAARPSGAQEGAPAAVPMKDRVQFLKSLSNNDKYLLLVEGVRDLEKGPSSEEQRDWPTWATWSWEESYLPNAVHSEDGVVEIFLDMIASAKITSLPSGMCVTLGLGLLLRECKRAIEYEVDEAPHNTPTYLGASTLDIKILSLVEDLVDTVRGRMLPTLKGREGQQCAAGEQEEKERDHKLEVRQHLEEELRMLEEAKSRNKRLKDDMQKLQEETKKLVEENESLERQRVEVEHNGESEAEVRVEVKGKKWSKSGESGKPHKITKTDDIRRSSRARLPSKKAMKY</sequence>
<accession>A0A9P7JPG6</accession>
<dbReference type="OrthoDB" id="3235041at2759"/>
<reference evidence="2" key="1">
    <citation type="journal article" date="2020" name="New Phytol.">
        <title>Comparative genomics reveals dynamic genome evolution in host specialist ectomycorrhizal fungi.</title>
        <authorList>
            <person name="Lofgren L.A."/>
            <person name="Nguyen N.H."/>
            <person name="Vilgalys R."/>
            <person name="Ruytinx J."/>
            <person name="Liao H.L."/>
            <person name="Branco S."/>
            <person name="Kuo A."/>
            <person name="LaButti K."/>
            <person name="Lipzen A."/>
            <person name="Andreopoulos W."/>
            <person name="Pangilinan J."/>
            <person name="Riley R."/>
            <person name="Hundley H."/>
            <person name="Na H."/>
            <person name="Barry K."/>
            <person name="Grigoriev I.V."/>
            <person name="Stajich J.E."/>
            <person name="Kennedy P.G."/>
        </authorList>
    </citation>
    <scope>NUCLEOTIDE SEQUENCE</scope>
    <source>
        <strain evidence="2">FC423</strain>
    </source>
</reference>
<evidence type="ECO:0000313" key="2">
    <source>
        <dbReference type="EMBL" id="KAG2094870.1"/>
    </source>
</evidence>
<dbReference type="AlphaFoldDB" id="A0A9P7JPG6"/>